<feature type="transmembrane region" description="Helical" evidence="1">
    <location>
        <begin position="15"/>
        <end position="36"/>
    </location>
</feature>
<name>A0A7C2NXN1_9PLAN</name>
<keyword evidence="2" id="KW-0808">Transferase</keyword>
<proteinExistence type="predicted"/>
<dbReference type="AlphaFoldDB" id="A0A7C2NXN1"/>
<keyword evidence="1" id="KW-1133">Transmembrane helix</keyword>
<comment type="caution">
    <text evidence="2">The sequence shown here is derived from an EMBL/GenBank/DDBJ whole genome shotgun (WGS) entry which is preliminary data.</text>
</comment>
<evidence type="ECO:0000313" key="2">
    <source>
        <dbReference type="EMBL" id="HEN16050.1"/>
    </source>
</evidence>
<keyword evidence="2" id="KW-0032">Aminotransferase</keyword>
<evidence type="ECO:0000256" key="1">
    <source>
        <dbReference type="SAM" id="Phobius"/>
    </source>
</evidence>
<dbReference type="EMBL" id="DSOK01000316">
    <property type="protein sequence ID" value="HEN16050.1"/>
    <property type="molecule type" value="Genomic_DNA"/>
</dbReference>
<dbReference type="GO" id="GO:0008483">
    <property type="term" value="F:transaminase activity"/>
    <property type="evidence" value="ECO:0007669"/>
    <property type="project" value="UniProtKB-KW"/>
</dbReference>
<organism evidence="2">
    <name type="scientific">Schlesneria paludicola</name>
    <dbReference type="NCBI Taxonomy" id="360056"/>
    <lineage>
        <taxon>Bacteria</taxon>
        <taxon>Pseudomonadati</taxon>
        <taxon>Planctomycetota</taxon>
        <taxon>Planctomycetia</taxon>
        <taxon>Planctomycetales</taxon>
        <taxon>Planctomycetaceae</taxon>
        <taxon>Schlesneria</taxon>
    </lineage>
</organism>
<keyword evidence="1" id="KW-0472">Membrane</keyword>
<reference evidence="2" key="1">
    <citation type="journal article" date="2020" name="mSystems">
        <title>Genome- and Community-Level Interaction Insights into Carbon Utilization and Element Cycling Functions of Hydrothermarchaeota in Hydrothermal Sediment.</title>
        <authorList>
            <person name="Zhou Z."/>
            <person name="Liu Y."/>
            <person name="Xu W."/>
            <person name="Pan J."/>
            <person name="Luo Z.H."/>
            <person name="Li M."/>
        </authorList>
    </citation>
    <scope>NUCLEOTIDE SEQUENCE [LARGE SCALE GENOMIC DNA]</scope>
    <source>
        <strain evidence="2">SpSt-339</strain>
    </source>
</reference>
<protein>
    <submittedName>
        <fullName evidence="2">Branched-chain amino acid aminotransferase</fullName>
    </submittedName>
</protein>
<gene>
    <name evidence="2" type="ORF">ENQ76_11360</name>
</gene>
<sequence length="102" mass="10565">MPRLAAKLWNDDAGFVVSAELVLISTITVLALVVGLSEVAHAINQELEDVASAFGAVNQSYAYKGTSGHKGSVAGSGFGDRVDFCDSDLDVVCDGPITGEAY</sequence>
<keyword evidence="1" id="KW-0812">Transmembrane</keyword>
<accession>A0A7C2NXN1</accession>